<organism evidence="8 9">
    <name type="scientific">Plectus sambesii</name>
    <dbReference type="NCBI Taxonomy" id="2011161"/>
    <lineage>
        <taxon>Eukaryota</taxon>
        <taxon>Metazoa</taxon>
        <taxon>Ecdysozoa</taxon>
        <taxon>Nematoda</taxon>
        <taxon>Chromadorea</taxon>
        <taxon>Plectida</taxon>
        <taxon>Plectina</taxon>
        <taxon>Plectoidea</taxon>
        <taxon>Plectidae</taxon>
        <taxon>Plectus</taxon>
    </lineage>
</organism>
<sequence>MLGMFGWSAAAAVTGVAIYANLPTRMTLGAILPTLSYLADAPLKKMDNEQSVLTATPIKASELWKGQPTLVMAVRRPGCLLCREEAAALSALKPELDKAGIRLCGVVHETRGVDKFKPYFQGDLYYDVERRFYGPNERWMPVWMGFLRLGTYLNVYRAKQKGFEGNLKGEGRLLGGVYLINNDKIVWEHLESEWGDTTTPDEVREAVRKLQ</sequence>
<comment type="similarity">
    <text evidence="4">Belongs to the peroxiredoxin-like PRXL2 family. PRXL2A subfamily.</text>
</comment>
<reference evidence="9" key="1">
    <citation type="submission" date="2022-11" db="UniProtKB">
        <authorList>
            <consortium name="WormBaseParasite"/>
        </authorList>
    </citation>
    <scope>IDENTIFICATION</scope>
</reference>
<evidence type="ECO:0000256" key="3">
    <source>
        <dbReference type="ARBA" id="ARBA00023284"/>
    </source>
</evidence>
<evidence type="ECO:0000256" key="4">
    <source>
        <dbReference type="ARBA" id="ARBA00023787"/>
    </source>
</evidence>
<keyword evidence="2" id="KW-0963">Cytoplasm</keyword>
<dbReference type="Proteomes" id="UP000887566">
    <property type="component" value="Unplaced"/>
</dbReference>
<keyword evidence="3" id="KW-0676">Redox-active center</keyword>
<accession>A0A914WNP3</accession>
<comment type="subcellular location">
    <subcellularLocation>
        <location evidence="1">Cytoplasm</location>
    </subcellularLocation>
</comment>
<dbReference type="AlphaFoldDB" id="A0A914WNP3"/>
<evidence type="ECO:0000256" key="1">
    <source>
        <dbReference type="ARBA" id="ARBA00004496"/>
    </source>
</evidence>
<protein>
    <recommendedName>
        <fullName evidence="5">Peroxiredoxin-like 2A</fullName>
    </recommendedName>
    <alternativeName>
        <fullName evidence="7">Peroxiredoxin-like 2 activated in M-CSF stimulated monocytes</fullName>
    </alternativeName>
    <alternativeName>
        <fullName evidence="6">Redox-regulatory protein FAM213A</fullName>
    </alternativeName>
</protein>
<dbReference type="GO" id="GO:0016209">
    <property type="term" value="F:antioxidant activity"/>
    <property type="evidence" value="ECO:0007669"/>
    <property type="project" value="TreeGrafter"/>
</dbReference>
<name>A0A914WNP3_9BILA</name>
<evidence type="ECO:0000313" key="8">
    <source>
        <dbReference type="Proteomes" id="UP000887566"/>
    </source>
</evidence>
<keyword evidence="8" id="KW-1185">Reference proteome</keyword>
<evidence type="ECO:0000256" key="2">
    <source>
        <dbReference type="ARBA" id="ARBA00022490"/>
    </source>
</evidence>
<dbReference type="CDD" id="cd02970">
    <property type="entry name" value="PRX_like2"/>
    <property type="match status" value="1"/>
</dbReference>
<evidence type="ECO:0000313" key="9">
    <source>
        <dbReference type="WBParaSite" id="PSAMB.scaffold45size96597.g947.t1"/>
    </source>
</evidence>
<dbReference type="PANTHER" id="PTHR28630">
    <property type="match status" value="1"/>
</dbReference>
<dbReference type="SUPFAM" id="SSF52833">
    <property type="entry name" value="Thioredoxin-like"/>
    <property type="match status" value="1"/>
</dbReference>
<dbReference type="Gene3D" id="3.40.30.10">
    <property type="entry name" value="Glutaredoxin"/>
    <property type="match status" value="1"/>
</dbReference>
<dbReference type="InterPro" id="IPR036249">
    <property type="entry name" value="Thioredoxin-like_sf"/>
</dbReference>
<evidence type="ECO:0000256" key="7">
    <source>
        <dbReference type="ARBA" id="ARBA00032129"/>
    </source>
</evidence>
<dbReference type="Pfam" id="PF13911">
    <property type="entry name" value="AhpC-TSA_2"/>
    <property type="match status" value="1"/>
</dbReference>
<dbReference type="GO" id="GO:0005737">
    <property type="term" value="C:cytoplasm"/>
    <property type="evidence" value="ECO:0007669"/>
    <property type="project" value="UniProtKB-SubCell"/>
</dbReference>
<evidence type="ECO:0000256" key="5">
    <source>
        <dbReference type="ARBA" id="ARBA00023849"/>
    </source>
</evidence>
<dbReference type="PANTHER" id="PTHR28630:SF31">
    <property type="entry name" value="PEROXIREDOXIN-LIKE 2A"/>
    <property type="match status" value="1"/>
</dbReference>
<dbReference type="InterPro" id="IPR032801">
    <property type="entry name" value="PXL2A/B/C"/>
</dbReference>
<dbReference type="WBParaSite" id="PSAMB.scaffold45size96597.g947.t1">
    <property type="protein sequence ID" value="PSAMB.scaffold45size96597.g947.t1"/>
    <property type="gene ID" value="PSAMB.scaffold45size96597.g947"/>
</dbReference>
<evidence type="ECO:0000256" key="6">
    <source>
        <dbReference type="ARBA" id="ARBA00032058"/>
    </source>
</evidence>
<proteinExistence type="inferred from homology"/>